<evidence type="ECO:0000313" key="1">
    <source>
        <dbReference type="EMBL" id="PLR38629.1"/>
    </source>
</evidence>
<organism evidence="1 2">
    <name type="scientific">Chimaeribacter coloradensis</name>
    <dbReference type="NCBI Taxonomy" id="2060068"/>
    <lineage>
        <taxon>Bacteria</taxon>
        <taxon>Pseudomonadati</taxon>
        <taxon>Pseudomonadota</taxon>
        <taxon>Gammaproteobacteria</taxon>
        <taxon>Enterobacterales</taxon>
        <taxon>Yersiniaceae</taxon>
        <taxon>Chimaeribacter</taxon>
    </lineage>
</organism>
<proteinExistence type="predicted"/>
<accession>A0A2N5E9P8</accession>
<evidence type="ECO:0000313" key="2">
    <source>
        <dbReference type="Proteomes" id="UP000234503"/>
    </source>
</evidence>
<dbReference type="Proteomes" id="UP000234503">
    <property type="component" value="Unassembled WGS sequence"/>
</dbReference>
<protein>
    <submittedName>
        <fullName evidence="1">Uncharacterized protein</fullName>
    </submittedName>
</protein>
<keyword evidence="2" id="KW-1185">Reference proteome</keyword>
<dbReference type="OrthoDB" id="6578464at2"/>
<name>A0A2N5E9P8_9GAMM</name>
<sequence>MSMTALAGPRASSLSSTVQQVREAVNTHNIAPCRGKKEGDKVTLSTRGGGTAQATCTLTAIRDPAQNSGVTPR</sequence>
<reference evidence="1 2" key="1">
    <citation type="submission" date="2017-12" db="EMBL/GenBank/DDBJ databases">
        <title>Characterization of six clinical isolates of Enterochimera gen. nov., a novel genus of the Yersiniaciae family and the three species Enterochimera arupensis sp. nov., Enterochimera coloradensis sp. nov, and Enterochimera californica sp. nov.</title>
        <authorList>
            <person name="Rossi A."/>
            <person name="Fisher M."/>
        </authorList>
    </citation>
    <scope>NUCLEOTIDE SEQUENCE [LARGE SCALE GENOMIC DNA]</scope>
    <source>
        <strain evidence="2">2016-Iso4</strain>
    </source>
</reference>
<comment type="caution">
    <text evidence="1">The sequence shown here is derived from an EMBL/GenBank/DDBJ whole genome shotgun (WGS) entry which is preliminary data.</text>
</comment>
<dbReference type="AlphaFoldDB" id="A0A2N5E9P8"/>
<gene>
    <name evidence="1" type="ORF">CYR32_06160</name>
</gene>
<dbReference type="EMBL" id="PJZH01000003">
    <property type="protein sequence ID" value="PLR38629.1"/>
    <property type="molecule type" value="Genomic_DNA"/>
</dbReference>